<gene>
    <name evidence="19" type="ORF">IAD18_01265</name>
</gene>
<evidence type="ECO:0000313" key="20">
    <source>
        <dbReference type="Proteomes" id="UP000824076"/>
    </source>
</evidence>
<reference evidence="19" key="1">
    <citation type="submission" date="2020-10" db="EMBL/GenBank/DDBJ databases">
        <authorList>
            <person name="Gilroy R."/>
        </authorList>
    </citation>
    <scope>NUCLEOTIDE SEQUENCE</scope>
    <source>
        <strain evidence="19">17073</strain>
    </source>
</reference>
<comment type="similarity">
    <text evidence="2">Belongs to the BexD/CtrA/VexA family.</text>
</comment>
<dbReference type="GO" id="GO:0006811">
    <property type="term" value="P:monoatomic ion transport"/>
    <property type="evidence" value="ECO:0007669"/>
    <property type="project" value="UniProtKB-KW"/>
</dbReference>
<keyword evidence="6 15" id="KW-0812">Transmembrane</keyword>
<dbReference type="Pfam" id="PF02563">
    <property type="entry name" value="Poly_export"/>
    <property type="match status" value="1"/>
</dbReference>
<evidence type="ECO:0000256" key="9">
    <source>
        <dbReference type="ARBA" id="ARBA00023065"/>
    </source>
</evidence>
<evidence type="ECO:0000256" key="11">
    <source>
        <dbReference type="ARBA" id="ARBA00023136"/>
    </source>
</evidence>
<evidence type="ECO:0000256" key="4">
    <source>
        <dbReference type="ARBA" id="ARBA00022452"/>
    </source>
</evidence>
<keyword evidence="14" id="KW-0449">Lipoprotein</keyword>
<dbReference type="EMBL" id="DVMS01000031">
    <property type="protein sequence ID" value="HIU38278.1"/>
    <property type="molecule type" value="Genomic_DNA"/>
</dbReference>
<accession>A0A9D1LF27</accession>
<proteinExistence type="inferred from homology"/>
<dbReference type="PANTHER" id="PTHR33619:SF3">
    <property type="entry name" value="POLYSACCHARIDE EXPORT PROTEIN GFCE-RELATED"/>
    <property type="match status" value="1"/>
</dbReference>
<keyword evidence="5" id="KW-0762">Sugar transport</keyword>
<keyword evidence="11 15" id="KW-0472">Membrane</keyword>
<dbReference type="GO" id="GO:0009279">
    <property type="term" value="C:cell outer membrane"/>
    <property type="evidence" value="ECO:0007669"/>
    <property type="project" value="UniProtKB-SubCell"/>
</dbReference>
<dbReference type="Pfam" id="PF22461">
    <property type="entry name" value="SLBB_2"/>
    <property type="match status" value="1"/>
</dbReference>
<evidence type="ECO:0000259" key="18">
    <source>
        <dbReference type="Pfam" id="PF22461"/>
    </source>
</evidence>
<name>A0A9D1LF27_9BACT</name>
<evidence type="ECO:0000259" key="17">
    <source>
        <dbReference type="Pfam" id="PF02563"/>
    </source>
</evidence>
<dbReference type="InterPro" id="IPR003715">
    <property type="entry name" value="Poly_export_N"/>
</dbReference>
<evidence type="ECO:0000256" key="2">
    <source>
        <dbReference type="ARBA" id="ARBA00009450"/>
    </source>
</evidence>
<feature type="domain" description="SLBB" evidence="18">
    <location>
        <begin position="139"/>
        <end position="218"/>
    </location>
</feature>
<keyword evidence="7 16" id="KW-0732">Signal</keyword>
<evidence type="ECO:0000256" key="5">
    <source>
        <dbReference type="ARBA" id="ARBA00022597"/>
    </source>
</evidence>
<evidence type="ECO:0000256" key="8">
    <source>
        <dbReference type="ARBA" id="ARBA00023047"/>
    </source>
</evidence>
<sequence>MFYMAAALVLFASCKTANQLTYFENVDNLPESEQALDYSTRIKPADELTITVNALVPEAAAPYNLSAVSIMKSGETSESSTPTKIQTYIVDKDGNISFPILGEVHAEGKTTKELANYLRSRIEKEIDNPIVNVQLVNFRVNVLGAVLEPGSIEVKSERFSVLDALAAAGDMTVQGKRDNVLLIRDNNGKREFHRLNLKDAGIVDSPYFYMQQNDVIYVEPSDVAAENAEYNQNNSFKVSVISTVVSAVSVVASLLIALLINNNK</sequence>
<feature type="transmembrane region" description="Helical" evidence="15">
    <location>
        <begin position="240"/>
        <end position="260"/>
    </location>
</feature>
<comment type="caution">
    <text evidence="19">The sequence shown here is derived from an EMBL/GenBank/DDBJ whole genome shotgun (WGS) entry which is preliminary data.</text>
</comment>
<evidence type="ECO:0000256" key="13">
    <source>
        <dbReference type="ARBA" id="ARBA00023237"/>
    </source>
</evidence>
<feature type="domain" description="Polysaccharide export protein N-terminal" evidence="17">
    <location>
        <begin position="37"/>
        <end position="135"/>
    </location>
</feature>
<feature type="chain" id="PRO_5038495819" evidence="16">
    <location>
        <begin position="18"/>
        <end position="264"/>
    </location>
</feature>
<keyword evidence="12" id="KW-0564">Palmitate</keyword>
<comment type="subcellular location">
    <subcellularLocation>
        <location evidence="1">Cell outer membrane</location>
        <topology evidence="1">Multi-pass membrane protein</topology>
    </subcellularLocation>
</comment>
<dbReference type="GO" id="GO:0015159">
    <property type="term" value="F:polysaccharide transmembrane transporter activity"/>
    <property type="evidence" value="ECO:0007669"/>
    <property type="project" value="InterPro"/>
</dbReference>
<evidence type="ECO:0000256" key="3">
    <source>
        <dbReference type="ARBA" id="ARBA00022448"/>
    </source>
</evidence>
<keyword evidence="13" id="KW-0998">Cell outer membrane</keyword>
<dbReference type="InterPro" id="IPR054765">
    <property type="entry name" value="SLBB_dom"/>
</dbReference>
<keyword evidence="10" id="KW-0626">Porin</keyword>
<dbReference type="GO" id="GO:0015288">
    <property type="term" value="F:porin activity"/>
    <property type="evidence" value="ECO:0007669"/>
    <property type="project" value="UniProtKB-KW"/>
</dbReference>
<keyword evidence="3" id="KW-0813">Transport</keyword>
<evidence type="ECO:0000256" key="12">
    <source>
        <dbReference type="ARBA" id="ARBA00023139"/>
    </source>
</evidence>
<feature type="signal peptide" evidence="16">
    <location>
        <begin position="1"/>
        <end position="17"/>
    </location>
</feature>
<evidence type="ECO:0000313" key="19">
    <source>
        <dbReference type="EMBL" id="HIU38278.1"/>
    </source>
</evidence>
<evidence type="ECO:0000256" key="14">
    <source>
        <dbReference type="ARBA" id="ARBA00023288"/>
    </source>
</evidence>
<evidence type="ECO:0000256" key="7">
    <source>
        <dbReference type="ARBA" id="ARBA00022729"/>
    </source>
</evidence>
<keyword evidence="4" id="KW-1134">Transmembrane beta strand</keyword>
<evidence type="ECO:0000256" key="10">
    <source>
        <dbReference type="ARBA" id="ARBA00023114"/>
    </source>
</evidence>
<dbReference type="PANTHER" id="PTHR33619">
    <property type="entry name" value="POLYSACCHARIDE EXPORT PROTEIN GFCE-RELATED"/>
    <property type="match status" value="1"/>
</dbReference>
<dbReference type="AlphaFoldDB" id="A0A9D1LF27"/>
<dbReference type="GO" id="GO:0046930">
    <property type="term" value="C:pore complex"/>
    <property type="evidence" value="ECO:0007669"/>
    <property type="project" value="UniProtKB-KW"/>
</dbReference>
<evidence type="ECO:0000256" key="15">
    <source>
        <dbReference type="SAM" id="Phobius"/>
    </source>
</evidence>
<keyword evidence="15" id="KW-1133">Transmembrane helix</keyword>
<keyword evidence="9" id="KW-0406">Ion transport</keyword>
<dbReference type="Proteomes" id="UP000824076">
    <property type="component" value="Unassembled WGS sequence"/>
</dbReference>
<keyword evidence="8" id="KW-0625">Polysaccharide transport</keyword>
<organism evidence="19 20">
    <name type="scientific">Candidatus Limisoma intestinavium</name>
    <dbReference type="NCBI Taxonomy" id="2840856"/>
    <lineage>
        <taxon>Bacteria</taxon>
        <taxon>Pseudomonadati</taxon>
        <taxon>Bacteroidota</taxon>
        <taxon>Bacteroidia</taxon>
        <taxon>Bacteroidales</taxon>
        <taxon>Candidatus Limisoma</taxon>
    </lineage>
</organism>
<dbReference type="InterPro" id="IPR049712">
    <property type="entry name" value="Poly_export"/>
</dbReference>
<protein>
    <submittedName>
        <fullName evidence="19">Polysaccharide export protein</fullName>
    </submittedName>
</protein>
<evidence type="ECO:0000256" key="1">
    <source>
        <dbReference type="ARBA" id="ARBA00004571"/>
    </source>
</evidence>
<evidence type="ECO:0000256" key="6">
    <source>
        <dbReference type="ARBA" id="ARBA00022692"/>
    </source>
</evidence>
<dbReference type="Gene3D" id="3.30.1950.10">
    <property type="entry name" value="wza like domain"/>
    <property type="match status" value="1"/>
</dbReference>
<evidence type="ECO:0000256" key="16">
    <source>
        <dbReference type="SAM" id="SignalP"/>
    </source>
</evidence>
<reference evidence="19" key="2">
    <citation type="journal article" date="2021" name="PeerJ">
        <title>Extensive microbial diversity within the chicken gut microbiome revealed by metagenomics and culture.</title>
        <authorList>
            <person name="Gilroy R."/>
            <person name="Ravi A."/>
            <person name="Getino M."/>
            <person name="Pursley I."/>
            <person name="Horton D.L."/>
            <person name="Alikhan N.F."/>
            <person name="Baker D."/>
            <person name="Gharbi K."/>
            <person name="Hall N."/>
            <person name="Watson M."/>
            <person name="Adriaenssens E.M."/>
            <person name="Foster-Nyarko E."/>
            <person name="Jarju S."/>
            <person name="Secka A."/>
            <person name="Antonio M."/>
            <person name="Oren A."/>
            <person name="Chaudhuri R.R."/>
            <person name="La Ragione R."/>
            <person name="Hildebrand F."/>
            <person name="Pallen M.J."/>
        </authorList>
    </citation>
    <scope>NUCLEOTIDE SEQUENCE</scope>
    <source>
        <strain evidence="19">17073</strain>
    </source>
</reference>